<dbReference type="AlphaFoldDB" id="A0A067SS98"/>
<protein>
    <recommendedName>
        <fullName evidence="1">DUF7770 domain-containing protein</fullName>
    </recommendedName>
</protein>
<gene>
    <name evidence="2" type="ORF">GALMADRAFT_142627</name>
</gene>
<sequence>MQNSQQRSLDSSKLFPSHMDLPITDINLVVYMEHQGYCDERKDLCEPRPFRKRFVRDPPPANHYALWFGFGGEFGVSIDVIQRGFDSLPNPYLNEEPLNVACLATVRVASKFFPAPDNIGCVMREFNVKPEITIRNVLEVIRKKELYMYQFKATFKQHSGCRFWIWAFSLALETEGFAGKGFADDVKYFLNIHYRRSAKMVAGKYTQGESWGAQLQVTCAPIIPGTFLKPTPETILKPRRYSLLGPQTDRQ</sequence>
<evidence type="ECO:0000313" key="2">
    <source>
        <dbReference type="EMBL" id="KDR72917.1"/>
    </source>
</evidence>
<proteinExistence type="predicted"/>
<feature type="domain" description="DUF7770" evidence="1">
    <location>
        <begin position="118"/>
        <end position="208"/>
    </location>
</feature>
<dbReference type="Proteomes" id="UP000027222">
    <property type="component" value="Unassembled WGS sequence"/>
</dbReference>
<accession>A0A067SS98</accession>
<reference evidence="3" key="1">
    <citation type="journal article" date="2014" name="Proc. Natl. Acad. Sci. U.S.A.">
        <title>Extensive sampling of basidiomycete genomes demonstrates inadequacy of the white-rot/brown-rot paradigm for wood decay fungi.</title>
        <authorList>
            <person name="Riley R."/>
            <person name="Salamov A.A."/>
            <person name="Brown D.W."/>
            <person name="Nagy L.G."/>
            <person name="Floudas D."/>
            <person name="Held B.W."/>
            <person name="Levasseur A."/>
            <person name="Lombard V."/>
            <person name="Morin E."/>
            <person name="Otillar R."/>
            <person name="Lindquist E.A."/>
            <person name="Sun H."/>
            <person name="LaButti K.M."/>
            <person name="Schmutz J."/>
            <person name="Jabbour D."/>
            <person name="Luo H."/>
            <person name="Baker S.E."/>
            <person name="Pisabarro A.G."/>
            <person name="Walton J.D."/>
            <person name="Blanchette R.A."/>
            <person name="Henrissat B."/>
            <person name="Martin F."/>
            <person name="Cullen D."/>
            <person name="Hibbett D.S."/>
            <person name="Grigoriev I.V."/>
        </authorList>
    </citation>
    <scope>NUCLEOTIDE SEQUENCE [LARGE SCALE GENOMIC DNA]</scope>
    <source>
        <strain evidence="3">CBS 339.88</strain>
    </source>
</reference>
<keyword evidence="3" id="KW-1185">Reference proteome</keyword>
<dbReference type="InterPro" id="IPR056672">
    <property type="entry name" value="DUF7770"/>
</dbReference>
<evidence type="ECO:0000313" key="3">
    <source>
        <dbReference type="Proteomes" id="UP000027222"/>
    </source>
</evidence>
<dbReference type="EMBL" id="KL142387">
    <property type="protein sequence ID" value="KDR72917.1"/>
    <property type="molecule type" value="Genomic_DNA"/>
</dbReference>
<dbReference type="OrthoDB" id="2891886at2759"/>
<organism evidence="2 3">
    <name type="scientific">Galerina marginata (strain CBS 339.88)</name>
    <dbReference type="NCBI Taxonomy" id="685588"/>
    <lineage>
        <taxon>Eukaryota</taxon>
        <taxon>Fungi</taxon>
        <taxon>Dikarya</taxon>
        <taxon>Basidiomycota</taxon>
        <taxon>Agaricomycotina</taxon>
        <taxon>Agaricomycetes</taxon>
        <taxon>Agaricomycetidae</taxon>
        <taxon>Agaricales</taxon>
        <taxon>Agaricineae</taxon>
        <taxon>Strophariaceae</taxon>
        <taxon>Galerina</taxon>
    </lineage>
</organism>
<dbReference type="Pfam" id="PF24968">
    <property type="entry name" value="DUF7770"/>
    <property type="match status" value="1"/>
</dbReference>
<name>A0A067SS98_GALM3</name>
<dbReference type="HOGENOM" id="CLU_1090162_0_0_1"/>
<evidence type="ECO:0000259" key="1">
    <source>
        <dbReference type="Pfam" id="PF24968"/>
    </source>
</evidence>